<accession>A0ABT6C999</accession>
<dbReference type="SUPFAM" id="SSF52821">
    <property type="entry name" value="Rhodanese/Cell cycle control phosphatase"/>
    <property type="match status" value="1"/>
</dbReference>
<keyword evidence="3" id="KW-1185">Reference proteome</keyword>
<gene>
    <name evidence="2" type="ORF">P4R38_14570</name>
</gene>
<evidence type="ECO:0000259" key="1">
    <source>
        <dbReference type="PROSITE" id="PS50206"/>
    </source>
</evidence>
<dbReference type="Proteomes" id="UP001528912">
    <property type="component" value="Unassembled WGS sequence"/>
</dbReference>
<dbReference type="PROSITE" id="PS50206">
    <property type="entry name" value="RHODANESE_3"/>
    <property type="match status" value="1"/>
</dbReference>
<comment type="caution">
    <text evidence="2">The sequence shown here is derived from an EMBL/GenBank/DDBJ whole genome shotgun (WGS) entry which is preliminary data.</text>
</comment>
<name>A0ABT6C999_9MICO</name>
<dbReference type="Gene3D" id="3.40.250.10">
    <property type="entry name" value="Rhodanese-like domain"/>
    <property type="match status" value="1"/>
</dbReference>
<proteinExistence type="predicted"/>
<organism evidence="2 3">
    <name type="scientific">Luteipulveratus flavus</name>
    <dbReference type="NCBI Taxonomy" id="3031728"/>
    <lineage>
        <taxon>Bacteria</taxon>
        <taxon>Bacillati</taxon>
        <taxon>Actinomycetota</taxon>
        <taxon>Actinomycetes</taxon>
        <taxon>Micrococcales</taxon>
        <taxon>Dermacoccaceae</taxon>
        <taxon>Luteipulveratus</taxon>
    </lineage>
</organism>
<evidence type="ECO:0000313" key="2">
    <source>
        <dbReference type="EMBL" id="MDF8265470.1"/>
    </source>
</evidence>
<reference evidence="2 3" key="1">
    <citation type="submission" date="2023-03" db="EMBL/GenBank/DDBJ databases">
        <title>YIM 133296 draft genome.</title>
        <authorList>
            <person name="Xiong L."/>
        </authorList>
    </citation>
    <scope>NUCLEOTIDE SEQUENCE [LARGE SCALE GENOMIC DNA]</scope>
    <source>
        <strain evidence="2 3">YIM 133296</strain>
    </source>
</reference>
<sequence length="124" mass="12870">MLITATTHARWETSLFSGVPSCPPLGAPGLTSPRAAYQAALWGRARLVDVRPHGARDSVVHPDLAPREESELDGCAGPVIVVGESEQQAAPVAGRLAGRGVGPVTVLAGGFARWAQEQLPTARA</sequence>
<dbReference type="InterPro" id="IPR001763">
    <property type="entry name" value="Rhodanese-like_dom"/>
</dbReference>
<dbReference type="CDD" id="cd00158">
    <property type="entry name" value="RHOD"/>
    <property type="match status" value="1"/>
</dbReference>
<dbReference type="EMBL" id="JAROAV010000035">
    <property type="protein sequence ID" value="MDF8265470.1"/>
    <property type="molecule type" value="Genomic_DNA"/>
</dbReference>
<feature type="domain" description="Rhodanese" evidence="1">
    <location>
        <begin position="41"/>
        <end position="123"/>
    </location>
</feature>
<dbReference type="RefSeq" id="WP_277192796.1">
    <property type="nucleotide sequence ID" value="NZ_JAROAV010000035.1"/>
</dbReference>
<dbReference type="InterPro" id="IPR036873">
    <property type="entry name" value="Rhodanese-like_dom_sf"/>
</dbReference>
<evidence type="ECO:0000313" key="3">
    <source>
        <dbReference type="Proteomes" id="UP001528912"/>
    </source>
</evidence>
<protein>
    <submittedName>
        <fullName evidence="2">Rhodanese-like domain-containing protein</fullName>
    </submittedName>
</protein>